<comment type="caution">
    <text evidence="9">The sequence shown here is derived from an EMBL/GenBank/DDBJ whole genome shotgun (WGS) entry which is preliminary data.</text>
</comment>
<gene>
    <name evidence="9" type="ORF">PG999_011130</name>
</gene>
<name>A0AAW0QEH8_9PEZI</name>
<comment type="similarity">
    <text evidence="2 8">Belongs to the cytochrome P450 family.</text>
</comment>
<sequence>MTQIALLPDLYITALRQEILPLRENGAITHKTIHDATKLDSFVREAGRLSPVSMIGLIRTVRKDFRFRDGTTIPKGIRIGVPTVAIHQNAALYPDPDRFDGFRFSKLREESPADPLRYEASSAGFDYLTFGYGKHVCPGRFFATDLMKLVLAVTVLRYDIKLPPDVKPHKRYFSHHEIPDFNLQVLVRATGKR</sequence>
<dbReference type="GO" id="GO:0020037">
    <property type="term" value="F:heme binding"/>
    <property type="evidence" value="ECO:0007669"/>
    <property type="project" value="InterPro"/>
</dbReference>
<dbReference type="InterPro" id="IPR036396">
    <property type="entry name" value="Cyt_P450_sf"/>
</dbReference>
<protein>
    <submittedName>
        <fullName evidence="9">Cytochrome P450 monooxygenase</fullName>
    </submittedName>
</protein>
<evidence type="ECO:0000256" key="5">
    <source>
        <dbReference type="ARBA" id="ARBA00023004"/>
    </source>
</evidence>
<dbReference type="PANTHER" id="PTHR46206">
    <property type="entry name" value="CYTOCHROME P450"/>
    <property type="match status" value="1"/>
</dbReference>
<organism evidence="9 10">
    <name type="scientific">Apiospora kogelbergensis</name>
    <dbReference type="NCBI Taxonomy" id="1337665"/>
    <lineage>
        <taxon>Eukaryota</taxon>
        <taxon>Fungi</taxon>
        <taxon>Dikarya</taxon>
        <taxon>Ascomycota</taxon>
        <taxon>Pezizomycotina</taxon>
        <taxon>Sordariomycetes</taxon>
        <taxon>Xylariomycetidae</taxon>
        <taxon>Amphisphaeriales</taxon>
        <taxon>Apiosporaceae</taxon>
        <taxon>Apiospora</taxon>
    </lineage>
</organism>
<keyword evidence="10" id="KW-1185">Reference proteome</keyword>
<keyword evidence="5 7" id="KW-0408">Iron</keyword>
<keyword evidence="3 7" id="KW-0479">Metal-binding</keyword>
<dbReference type="AlphaFoldDB" id="A0AAW0QEH8"/>
<dbReference type="EMBL" id="JAQQWP010000009">
    <property type="protein sequence ID" value="KAK8100756.1"/>
    <property type="molecule type" value="Genomic_DNA"/>
</dbReference>
<dbReference type="CDD" id="cd11041">
    <property type="entry name" value="CYP503A1-like"/>
    <property type="match status" value="1"/>
</dbReference>
<dbReference type="PROSITE" id="PS00086">
    <property type="entry name" value="CYTOCHROME_P450"/>
    <property type="match status" value="1"/>
</dbReference>
<dbReference type="Gene3D" id="1.10.630.10">
    <property type="entry name" value="Cytochrome P450"/>
    <property type="match status" value="1"/>
</dbReference>
<keyword evidence="4 8" id="KW-0560">Oxidoreductase</keyword>
<dbReference type="Pfam" id="PF00067">
    <property type="entry name" value="p450"/>
    <property type="match status" value="1"/>
</dbReference>
<dbReference type="InterPro" id="IPR001128">
    <property type="entry name" value="Cyt_P450"/>
</dbReference>
<keyword evidence="6 8" id="KW-0503">Monooxygenase</keyword>
<evidence type="ECO:0000256" key="8">
    <source>
        <dbReference type="RuleBase" id="RU000461"/>
    </source>
</evidence>
<evidence type="ECO:0000256" key="2">
    <source>
        <dbReference type="ARBA" id="ARBA00010617"/>
    </source>
</evidence>
<evidence type="ECO:0000313" key="9">
    <source>
        <dbReference type="EMBL" id="KAK8100756.1"/>
    </source>
</evidence>
<keyword evidence="7 8" id="KW-0349">Heme</keyword>
<accession>A0AAW0QEH8</accession>
<evidence type="ECO:0000256" key="7">
    <source>
        <dbReference type="PIRSR" id="PIRSR602403-1"/>
    </source>
</evidence>
<dbReference type="Proteomes" id="UP001392437">
    <property type="component" value="Unassembled WGS sequence"/>
</dbReference>
<dbReference type="GO" id="GO:0005506">
    <property type="term" value="F:iron ion binding"/>
    <property type="evidence" value="ECO:0007669"/>
    <property type="project" value="InterPro"/>
</dbReference>
<evidence type="ECO:0000256" key="4">
    <source>
        <dbReference type="ARBA" id="ARBA00023002"/>
    </source>
</evidence>
<evidence type="ECO:0000256" key="1">
    <source>
        <dbReference type="ARBA" id="ARBA00001971"/>
    </source>
</evidence>
<evidence type="ECO:0000256" key="3">
    <source>
        <dbReference type="ARBA" id="ARBA00022723"/>
    </source>
</evidence>
<dbReference type="GO" id="GO:0016705">
    <property type="term" value="F:oxidoreductase activity, acting on paired donors, with incorporation or reduction of molecular oxygen"/>
    <property type="evidence" value="ECO:0007669"/>
    <property type="project" value="InterPro"/>
</dbReference>
<dbReference type="PRINTS" id="PR00465">
    <property type="entry name" value="EP450IV"/>
</dbReference>
<proteinExistence type="inferred from homology"/>
<evidence type="ECO:0000313" key="10">
    <source>
        <dbReference type="Proteomes" id="UP001392437"/>
    </source>
</evidence>
<comment type="cofactor">
    <cofactor evidence="1 7">
        <name>heme</name>
        <dbReference type="ChEBI" id="CHEBI:30413"/>
    </cofactor>
</comment>
<dbReference type="SUPFAM" id="SSF48264">
    <property type="entry name" value="Cytochrome P450"/>
    <property type="match status" value="1"/>
</dbReference>
<evidence type="ECO:0000256" key="6">
    <source>
        <dbReference type="ARBA" id="ARBA00023033"/>
    </source>
</evidence>
<feature type="binding site" description="axial binding residue" evidence="7">
    <location>
        <position position="137"/>
    </location>
    <ligand>
        <name>heme</name>
        <dbReference type="ChEBI" id="CHEBI:30413"/>
    </ligand>
    <ligandPart>
        <name>Fe</name>
        <dbReference type="ChEBI" id="CHEBI:18248"/>
    </ligandPart>
</feature>
<dbReference type="InterPro" id="IPR017972">
    <property type="entry name" value="Cyt_P450_CS"/>
</dbReference>
<dbReference type="GO" id="GO:0004497">
    <property type="term" value="F:monooxygenase activity"/>
    <property type="evidence" value="ECO:0007669"/>
    <property type="project" value="UniProtKB-KW"/>
</dbReference>
<dbReference type="InterPro" id="IPR002403">
    <property type="entry name" value="Cyt_P450_E_grp-IV"/>
</dbReference>
<reference evidence="9 10" key="1">
    <citation type="submission" date="2023-01" db="EMBL/GenBank/DDBJ databases">
        <title>Analysis of 21 Apiospora genomes using comparative genomics revels a genus with tremendous synthesis potential of carbohydrate active enzymes and secondary metabolites.</title>
        <authorList>
            <person name="Sorensen T."/>
        </authorList>
    </citation>
    <scope>NUCLEOTIDE SEQUENCE [LARGE SCALE GENOMIC DNA]</scope>
    <source>
        <strain evidence="9 10">CBS 117206</strain>
    </source>
</reference>